<dbReference type="PANTHER" id="PTHR43384:SF13">
    <property type="entry name" value="SLR0110 PROTEIN"/>
    <property type="match status" value="1"/>
</dbReference>
<dbReference type="Pfam" id="PF13614">
    <property type="entry name" value="AAA_31"/>
    <property type="match status" value="1"/>
</dbReference>
<keyword evidence="3" id="KW-1185">Reference proteome</keyword>
<evidence type="ECO:0000259" key="1">
    <source>
        <dbReference type="Pfam" id="PF13614"/>
    </source>
</evidence>
<name>A0A2A9DUI4_9MICO</name>
<dbReference type="GO" id="GO:0009898">
    <property type="term" value="C:cytoplasmic side of plasma membrane"/>
    <property type="evidence" value="ECO:0007669"/>
    <property type="project" value="TreeGrafter"/>
</dbReference>
<dbReference type="AlphaFoldDB" id="A0A2A9DUI4"/>
<dbReference type="GO" id="GO:0051782">
    <property type="term" value="P:negative regulation of cell division"/>
    <property type="evidence" value="ECO:0007669"/>
    <property type="project" value="TreeGrafter"/>
</dbReference>
<dbReference type="Proteomes" id="UP000221369">
    <property type="component" value="Unassembled WGS sequence"/>
</dbReference>
<comment type="caution">
    <text evidence="2">The sequence shown here is derived from an EMBL/GenBank/DDBJ whole genome shotgun (WGS) entry which is preliminary data.</text>
</comment>
<dbReference type="Gene3D" id="3.40.50.2300">
    <property type="match status" value="1"/>
</dbReference>
<dbReference type="GO" id="GO:0005829">
    <property type="term" value="C:cytosol"/>
    <property type="evidence" value="ECO:0007669"/>
    <property type="project" value="TreeGrafter"/>
</dbReference>
<dbReference type="InterPro" id="IPR050625">
    <property type="entry name" value="ParA/MinD_ATPase"/>
</dbReference>
<dbReference type="SUPFAM" id="SSF52540">
    <property type="entry name" value="P-loop containing nucleoside triphosphate hydrolases"/>
    <property type="match status" value="1"/>
</dbReference>
<dbReference type="PANTHER" id="PTHR43384">
    <property type="entry name" value="SEPTUM SITE-DETERMINING PROTEIN MIND HOMOLOG, CHLOROPLASTIC-RELATED"/>
    <property type="match status" value="1"/>
</dbReference>
<evidence type="ECO:0000313" key="3">
    <source>
        <dbReference type="Proteomes" id="UP000221369"/>
    </source>
</evidence>
<feature type="domain" description="AAA" evidence="1">
    <location>
        <begin position="142"/>
        <end position="296"/>
    </location>
</feature>
<dbReference type="RefSeq" id="WP_098406121.1">
    <property type="nucleotide sequence ID" value="NZ_PDJE01000001.1"/>
</dbReference>
<dbReference type="EMBL" id="PDJE01000001">
    <property type="protein sequence ID" value="PFG29559.1"/>
    <property type="molecule type" value="Genomic_DNA"/>
</dbReference>
<reference evidence="2 3" key="1">
    <citation type="submission" date="2017-10" db="EMBL/GenBank/DDBJ databases">
        <title>Sequencing the genomes of 1000 actinobacteria strains.</title>
        <authorList>
            <person name="Klenk H.-P."/>
        </authorList>
    </citation>
    <scope>NUCLEOTIDE SEQUENCE [LARGE SCALE GENOMIC DNA]</scope>
    <source>
        <strain evidence="2 3">DSM 21798</strain>
    </source>
</reference>
<organism evidence="2 3">
    <name type="scientific">Paramicrobacterium agarici</name>
    <dbReference type="NCBI Taxonomy" id="630514"/>
    <lineage>
        <taxon>Bacteria</taxon>
        <taxon>Bacillati</taxon>
        <taxon>Actinomycetota</taxon>
        <taxon>Actinomycetes</taxon>
        <taxon>Micrococcales</taxon>
        <taxon>Microbacteriaceae</taxon>
        <taxon>Paramicrobacterium</taxon>
    </lineage>
</organism>
<sequence>MSRFVLLTEDTAFEHRVRAAIAGGLSGSLRALGSAIPDSPLEILAVSDAEPVEVLLLGPSVAQDEAFRMASIIDVQRPDISVVLVADATPETAIAAMRAGIRDILDPAANPDEIRVLVERASRASANRVKTPAPHGATSSGRILVVASSKGGVGKTTLATNLALALGRVAPMSTVLVDLDAQFGDVASALRLEPEHTLVDAVSGAAKQDSMVLKTFLSVHPSSIYALCAPSSPADADSVTGEDVAHLLDQLASEFEYVVVDTAPGLGERALAALEAATDGIFTCSMDVPSVRGLRKELDVAAQLGLAAQRHVVLNMGDPKNGLSLRDVEATLGTRVDIVVPRSREVALSTNTGEPLLQKTKRGRAAKSLDRLAARFDPARAAESRRGRHGLEVVK</sequence>
<dbReference type="InterPro" id="IPR025669">
    <property type="entry name" value="AAA_dom"/>
</dbReference>
<proteinExistence type="predicted"/>
<accession>A0A2A9DUI4</accession>
<dbReference type="InterPro" id="IPR027417">
    <property type="entry name" value="P-loop_NTPase"/>
</dbReference>
<dbReference type="GO" id="GO:0016887">
    <property type="term" value="F:ATP hydrolysis activity"/>
    <property type="evidence" value="ECO:0007669"/>
    <property type="project" value="TreeGrafter"/>
</dbReference>
<dbReference type="Gene3D" id="3.40.50.300">
    <property type="entry name" value="P-loop containing nucleotide triphosphate hydrolases"/>
    <property type="match status" value="1"/>
</dbReference>
<protein>
    <submittedName>
        <fullName evidence="2">Pilus assembly protein CpaE</fullName>
    </submittedName>
</protein>
<dbReference type="GO" id="GO:0005524">
    <property type="term" value="F:ATP binding"/>
    <property type="evidence" value="ECO:0007669"/>
    <property type="project" value="TreeGrafter"/>
</dbReference>
<gene>
    <name evidence="2" type="ORF">ATJ78_0466</name>
</gene>
<evidence type="ECO:0000313" key="2">
    <source>
        <dbReference type="EMBL" id="PFG29559.1"/>
    </source>
</evidence>